<gene>
    <name evidence="11" type="ORF">I3842_15G160500</name>
</gene>
<dbReference type="EC" id="2.7.11.1" evidence="1"/>
<dbReference type="PROSITE" id="PS50011">
    <property type="entry name" value="PROTEIN_KINASE_DOM"/>
    <property type="match status" value="1"/>
</dbReference>
<feature type="domain" description="Protein kinase" evidence="10">
    <location>
        <begin position="1"/>
        <end position="250"/>
    </location>
</feature>
<comment type="caution">
    <text evidence="11">The sequence shown here is derived from an EMBL/GenBank/DDBJ whole genome shotgun (WGS) entry which is preliminary data.</text>
</comment>
<evidence type="ECO:0000259" key="10">
    <source>
        <dbReference type="PROSITE" id="PS50011"/>
    </source>
</evidence>
<keyword evidence="2" id="KW-0723">Serine/threonine-protein kinase</keyword>
<dbReference type="FunFam" id="1.10.510.10:FF:001023">
    <property type="entry name" value="Os07g0541700 protein"/>
    <property type="match status" value="1"/>
</dbReference>
<accession>A0A922AH15</accession>
<dbReference type="PROSITE" id="PS51257">
    <property type="entry name" value="PROKAR_LIPOPROTEIN"/>
    <property type="match status" value="1"/>
</dbReference>
<evidence type="ECO:0000256" key="3">
    <source>
        <dbReference type="ARBA" id="ARBA00022679"/>
    </source>
</evidence>
<evidence type="ECO:0000256" key="6">
    <source>
        <dbReference type="ARBA" id="ARBA00022840"/>
    </source>
</evidence>
<proteinExistence type="predicted"/>
<dbReference type="Proteomes" id="UP000811246">
    <property type="component" value="Chromosome 15"/>
</dbReference>
<evidence type="ECO:0000256" key="8">
    <source>
        <dbReference type="ARBA" id="ARBA00048679"/>
    </source>
</evidence>
<keyword evidence="9" id="KW-0812">Transmembrane</keyword>
<reference evidence="11" key="1">
    <citation type="submission" date="2021-01" db="EMBL/GenBank/DDBJ databases">
        <authorList>
            <person name="Lovell J.T."/>
            <person name="Bentley N."/>
            <person name="Bhattarai G."/>
            <person name="Jenkins J.W."/>
            <person name="Sreedasyam A."/>
            <person name="Alarcon Y."/>
            <person name="Bock C."/>
            <person name="Boston L."/>
            <person name="Carlson J."/>
            <person name="Cervantes K."/>
            <person name="Clermont K."/>
            <person name="Krom N."/>
            <person name="Kubenka K."/>
            <person name="Mamidi S."/>
            <person name="Mattison C."/>
            <person name="Monteros M."/>
            <person name="Pisani C."/>
            <person name="Plott C."/>
            <person name="Rajasekar S."/>
            <person name="Rhein H.S."/>
            <person name="Rohla C."/>
            <person name="Song M."/>
            <person name="Hilaire R.S."/>
            <person name="Shu S."/>
            <person name="Wells L."/>
            <person name="Wang X."/>
            <person name="Webber J."/>
            <person name="Heerema R.J."/>
            <person name="Klein P."/>
            <person name="Conner P."/>
            <person name="Grauke L."/>
            <person name="Grimwood J."/>
            <person name="Schmutz J."/>
            <person name="Randall J.J."/>
        </authorList>
    </citation>
    <scope>NUCLEOTIDE SEQUENCE</scope>
    <source>
        <tissue evidence="11">Leaf</tissue>
    </source>
</reference>
<dbReference type="PANTHER" id="PTHR27002:SF559">
    <property type="entry name" value="CYSTEINE-RICH RLK (RECEPTOR-LIKE KINASE) PROTEIN"/>
    <property type="match status" value="1"/>
</dbReference>
<evidence type="ECO:0000256" key="5">
    <source>
        <dbReference type="ARBA" id="ARBA00022777"/>
    </source>
</evidence>
<evidence type="ECO:0000256" key="7">
    <source>
        <dbReference type="ARBA" id="ARBA00047899"/>
    </source>
</evidence>
<keyword evidence="9" id="KW-0472">Membrane</keyword>
<keyword evidence="3" id="KW-0808">Transferase</keyword>
<dbReference type="GO" id="GO:0004713">
    <property type="term" value="F:protein tyrosine kinase activity"/>
    <property type="evidence" value="ECO:0007669"/>
    <property type="project" value="InterPro"/>
</dbReference>
<dbReference type="InterPro" id="IPR000719">
    <property type="entry name" value="Prot_kinase_dom"/>
</dbReference>
<dbReference type="GO" id="GO:0005524">
    <property type="term" value="F:ATP binding"/>
    <property type="evidence" value="ECO:0007669"/>
    <property type="project" value="UniProtKB-KW"/>
</dbReference>
<dbReference type="GO" id="GO:0004674">
    <property type="term" value="F:protein serine/threonine kinase activity"/>
    <property type="evidence" value="ECO:0007669"/>
    <property type="project" value="UniProtKB-KW"/>
</dbReference>
<name>A0A922AH15_CARIL</name>
<keyword evidence="9" id="KW-1133">Transmembrane helix</keyword>
<feature type="transmembrane region" description="Helical" evidence="9">
    <location>
        <begin position="60"/>
        <end position="79"/>
    </location>
</feature>
<keyword evidence="6" id="KW-0067">ATP-binding</keyword>
<evidence type="ECO:0000313" key="11">
    <source>
        <dbReference type="EMBL" id="KAG6676614.1"/>
    </source>
</evidence>
<dbReference type="Pfam" id="PF00069">
    <property type="entry name" value="Pkinase"/>
    <property type="match status" value="1"/>
</dbReference>
<dbReference type="GO" id="GO:0005886">
    <property type="term" value="C:plasma membrane"/>
    <property type="evidence" value="ECO:0007669"/>
    <property type="project" value="TreeGrafter"/>
</dbReference>
<comment type="catalytic activity">
    <reaction evidence="7">
        <text>L-threonyl-[protein] + ATP = O-phospho-L-threonyl-[protein] + ADP + H(+)</text>
        <dbReference type="Rhea" id="RHEA:46608"/>
        <dbReference type="Rhea" id="RHEA-COMP:11060"/>
        <dbReference type="Rhea" id="RHEA-COMP:11605"/>
        <dbReference type="ChEBI" id="CHEBI:15378"/>
        <dbReference type="ChEBI" id="CHEBI:30013"/>
        <dbReference type="ChEBI" id="CHEBI:30616"/>
        <dbReference type="ChEBI" id="CHEBI:61977"/>
        <dbReference type="ChEBI" id="CHEBI:456216"/>
        <dbReference type="EC" id="2.7.11.1"/>
    </reaction>
</comment>
<evidence type="ECO:0000313" key="12">
    <source>
        <dbReference type="Proteomes" id="UP000811246"/>
    </source>
</evidence>
<comment type="catalytic activity">
    <reaction evidence="8">
        <text>L-seryl-[protein] + ATP = O-phospho-L-seryl-[protein] + ADP + H(+)</text>
        <dbReference type="Rhea" id="RHEA:17989"/>
        <dbReference type="Rhea" id="RHEA-COMP:9863"/>
        <dbReference type="Rhea" id="RHEA-COMP:11604"/>
        <dbReference type="ChEBI" id="CHEBI:15378"/>
        <dbReference type="ChEBI" id="CHEBI:29999"/>
        <dbReference type="ChEBI" id="CHEBI:30616"/>
        <dbReference type="ChEBI" id="CHEBI:83421"/>
        <dbReference type="ChEBI" id="CHEBI:456216"/>
        <dbReference type="EC" id="2.7.11.1"/>
    </reaction>
</comment>
<dbReference type="AlphaFoldDB" id="A0A922AH15"/>
<dbReference type="EMBL" id="CM031839">
    <property type="protein sequence ID" value="KAG6676614.1"/>
    <property type="molecule type" value="Genomic_DNA"/>
</dbReference>
<dbReference type="InterPro" id="IPR020635">
    <property type="entry name" value="Tyr_kinase_cat_dom"/>
</dbReference>
<dbReference type="PANTHER" id="PTHR27002">
    <property type="entry name" value="RECEPTOR-LIKE SERINE/THREONINE-PROTEIN KINASE SD1-8"/>
    <property type="match status" value="1"/>
</dbReference>
<keyword evidence="4" id="KW-0547">Nucleotide-binding</keyword>
<evidence type="ECO:0000256" key="1">
    <source>
        <dbReference type="ARBA" id="ARBA00012513"/>
    </source>
</evidence>
<evidence type="ECO:0000256" key="4">
    <source>
        <dbReference type="ARBA" id="ARBA00022741"/>
    </source>
</evidence>
<organism evidence="11 12">
    <name type="scientific">Carya illinoinensis</name>
    <name type="common">Pecan</name>
    <dbReference type="NCBI Taxonomy" id="32201"/>
    <lineage>
        <taxon>Eukaryota</taxon>
        <taxon>Viridiplantae</taxon>
        <taxon>Streptophyta</taxon>
        <taxon>Embryophyta</taxon>
        <taxon>Tracheophyta</taxon>
        <taxon>Spermatophyta</taxon>
        <taxon>Magnoliopsida</taxon>
        <taxon>eudicotyledons</taxon>
        <taxon>Gunneridae</taxon>
        <taxon>Pentapetalae</taxon>
        <taxon>rosids</taxon>
        <taxon>fabids</taxon>
        <taxon>Fagales</taxon>
        <taxon>Juglandaceae</taxon>
        <taxon>Carya</taxon>
    </lineage>
</organism>
<protein>
    <recommendedName>
        <fullName evidence="1">non-specific serine/threonine protein kinase</fullName>
        <ecNumber evidence="1">2.7.11.1</ecNumber>
    </recommendedName>
</protein>
<sequence>MVRDLPITLKGDVRDLAPINQHLININLLQLLSSCYATSNQLSQTLFPFVFLTYMPNKSLNFYLFGMSSSFAFNFLFYIQRCILDWRKCVQLIEGIIQGLLYLQEYSNFTIIHQDLKGSNISLDKDMMNPKISDFRMAKLFGKDEHEAKTDRIVGTYSYVPLEYVRKGIYSMKYDVCSFGRDACYYGMNETLNLNFLNTCGQGEGMEFMDPSLDDSSSPCKLVRCLQLALLSVQENSVDRPTMSEVYSMLKNENGPIATPQKLAFSIKTDEKEENKSKLKPENCSINDTTISEMVAR</sequence>
<evidence type="ECO:0000256" key="2">
    <source>
        <dbReference type="ARBA" id="ARBA00022527"/>
    </source>
</evidence>
<keyword evidence="5" id="KW-0418">Kinase</keyword>
<dbReference type="SMART" id="SM00219">
    <property type="entry name" value="TyrKc"/>
    <property type="match status" value="1"/>
</dbReference>
<evidence type="ECO:0000256" key="9">
    <source>
        <dbReference type="SAM" id="Phobius"/>
    </source>
</evidence>